<keyword evidence="6" id="KW-0597">Phosphoprotein</keyword>
<reference evidence="17 18" key="1">
    <citation type="submission" date="2019-03" db="EMBL/GenBank/DDBJ databases">
        <title>Sequencing 23 genomes of Wallemia ichthyophaga.</title>
        <authorList>
            <person name="Gostincar C."/>
        </authorList>
    </citation>
    <scope>NUCLEOTIDE SEQUENCE [LARGE SCALE GENOMIC DNA]</scope>
    <source>
        <strain evidence="17 18">EXF-5753</strain>
    </source>
</reference>
<feature type="compositionally biased region" description="Basic residues" evidence="14">
    <location>
        <begin position="463"/>
        <end position="473"/>
    </location>
</feature>
<feature type="compositionally biased region" description="Low complexity" evidence="14">
    <location>
        <begin position="614"/>
        <end position="624"/>
    </location>
</feature>
<evidence type="ECO:0000256" key="14">
    <source>
        <dbReference type="SAM" id="MobiDB-lite"/>
    </source>
</evidence>
<accession>A0A4T0FS22</accession>
<dbReference type="SMART" id="SM00404">
    <property type="entry name" value="PTPc_motif"/>
    <property type="match status" value="1"/>
</dbReference>
<evidence type="ECO:0000256" key="10">
    <source>
        <dbReference type="ARBA" id="ARBA00022912"/>
    </source>
</evidence>
<comment type="subcellular location">
    <subcellularLocation>
        <location evidence="2">Cytoplasm</location>
    </subcellularLocation>
    <subcellularLocation>
        <location evidence="1">Nucleus</location>
    </subcellularLocation>
</comment>
<evidence type="ECO:0000256" key="7">
    <source>
        <dbReference type="ARBA" id="ARBA00022618"/>
    </source>
</evidence>
<feature type="compositionally biased region" description="Polar residues" evidence="14">
    <location>
        <begin position="446"/>
        <end position="459"/>
    </location>
</feature>
<keyword evidence="11" id="KW-0539">Nucleus</keyword>
<dbReference type="AlphaFoldDB" id="A0A4T0FS22"/>
<dbReference type="InterPro" id="IPR044506">
    <property type="entry name" value="CDC14_C"/>
</dbReference>
<evidence type="ECO:0000256" key="5">
    <source>
        <dbReference type="ARBA" id="ARBA00022490"/>
    </source>
</evidence>
<dbReference type="Pfam" id="PF14671">
    <property type="entry name" value="DSPn"/>
    <property type="match status" value="1"/>
</dbReference>
<dbReference type="GO" id="GO:0032954">
    <property type="term" value="P:regulation of cytokinetic process"/>
    <property type="evidence" value="ECO:0007669"/>
    <property type="project" value="UniProtKB-ARBA"/>
</dbReference>
<feature type="compositionally biased region" description="Polar residues" evidence="14">
    <location>
        <begin position="513"/>
        <end position="525"/>
    </location>
</feature>
<feature type="domain" description="Tyrosine-protein phosphatase" evidence="15">
    <location>
        <begin position="221"/>
        <end position="371"/>
    </location>
</feature>
<keyword evidence="8" id="KW-0498">Mitosis</keyword>
<dbReference type="Gene3D" id="3.90.190.10">
    <property type="entry name" value="Protein tyrosine phosphatase superfamily"/>
    <property type="match status" value="2"/>
</dbReference>
<evidence type="ECO:0000256" key="11">
    <source>
        <dbReference type="ARBA" id="ARBA00023242"/>
    </source>
</evidence>
<dbReference type="SMART" id="SM00195">
    <property type="entry name" value="DSPc"/>
    <property type="match status" value="1"/>
</dbReference>
<evidence type="ECO:0000256" key="1">
    <source>
        <dbReference type="ARBA" id="ARBA00004123"/>
    </source>
</evidence>
<dbReference type="Pfam" id="PF00782">
    <property type="entry name" value="DSPc"/>
    <property type="match status" value="1"/>
</dbReference>
<dbReference type="OrthoDB" id="5632at2759"/>
<dbReference type="PANTHER" id="PTHR23339">
    <property type="entry name" value="TYROSINE SPECIFIC PROTEIN PHOSPHATASE AND DUAL SPECIFICITY PROTEIN PHOSPHATASE"/>
    <property type="match status" value="1"/>
</dbReference>
<feature type="region of interest" description="Disordered" evidence="14">
    <location>
        <begin position="640"/>
        <end position="738"/>
    </location>
</feature>
<dbReference type="EC" id="3.1.3.48" evidence="4"/>
<feature type="compositionally biased region" description="Polar residues" evidence="14">
    <location>
        <begin position="534"/>
        <end position="549"/>
    </location>
</feature>
<dbReference type="PROSITE" id="PS50054">
    <property type="entry name" value="TYR_PHOSPHATASE_DUAL"/>
    <property type="match status" value="1"/>
</dbReference>
<comment type="caution">
    <text evidence="17">The sequence shown here is derived from an EMBL/GenBank/DDBJ whole genome shotgun (WGS) entry which is preliminary data.</text>
</comment>
<dbReference type="GO" id="GO:0005816">
    <property type="term" value="C:spindle pole body"/>
    <property type="evidence" value="ECO:0007669"/>
    <property type="project" value="UniProtKB-ARBA"/>
</dbReference>
<keyword evidence="9" id="KW-0378">Hydrolase</keyword>
<dbReference type="GO" id="GO:0051321">
    <property type="term" value="P:meiotic cell cycle"/>
    <property type="evidence" value="ECO:0007669"/>
    <property type="project" value="UniProtKB-KW"/>
</dbReference>
<evidence type="ECO:0000313" key="18">
    <source>
        <dbReference type="Proteomes" id="UP000310189"/>
    </source>
</evidence>
<keyword evidence="5" id="KW-0963">Cytoplasm</keyword>
<dbReference type="EMBL" id="SPNW01000019">
    <property type="protein sequence ID" value="TIA90444.1"/>
    <property type="molecule type" value="Genomic_DNA"/>
</dbReference>
<proteinExistence type="inferred from homology"/>
<feature type="compositionally biased region" description="Basic and acidic residues" evidence="14">
    <location>
        <begin position="493"/>
        <end position="505"/>
    </location>
</feature>
<keyword evidence="18" id="KW-1185">Reference proteome</keyword>
<protein>
    <recommendedName>
        <fullName evidence="4">protein-tyrosine-phosphatase</fullName>
        <ecNumber evidence="4">3.1.3.48</ecNumber>
    </recommendedName>
</protein>
<dbReference type="InterPro" id="IPR050561">
    <property type="entry name" value="PTP"/>
</dbReference>
<dbReference type="Proteomes" id="UP000310189">
    <property type="component" value="Unassembled WGS sequence"/>
</dbReference>
<organism evidence="17 18">
    <name type="scientific">Wallemia hederae</name>
    <dbReference type="NCBI Taxonomy" id="1540922"/>
    <lineage>
        <taxon>Eukaryota</taxon>
        <taxon>Fungi</taxon>
        <taxon>Dikarya</taxon>
        <taxon>Basidiomycota</taxon>
        <taxon>Wallemiomycotina</taxon>
        <taxon>Wallemiomycetes</taxon>
        <taxon>Wallemiales</taxon>
        <taxon>Wallemiaceae</taxon>
        <taxon>Wallemia</taxon>
    </lineage>
</organism>
<dbReference type="GO" id="GO:0033554">
    <property type="term" value="P:cellular response to stress"/>
    <property type="evidence" value="ECO:0007669"/>
    <property type="project" value="UniProtKB-ARBA"/>
</dbReference>
<name>A0A4T0FS22_9BASI</name>
<evidence type="ECO:0000256" key="6">
    <source>
        <dbReference type="ARBA" id="ARBA00022553"/>
    </source>
</evidence>
<dbReference type="PROSITE" id="PS00383">
    <property type="entry name" value="TYR_PHOSPHATASE_1"/>
    <property type="match status" value="1"/>
</dbReference>
<evidence type="ECO:0000256" key="3">
    <source>
        <dbReference type="ARBA" id="ARBA00007315"/>
    </source>
</evidence>
<evidence type="ECO:0000256" key="13">
    <source>
        <dbReference type="ARBA" id="ARBA00023306"/>
    </source>
</evidence>
<dbReference type="InterPro" id="IPR003595">
    <property type="entry name" value="Tyr_Pase_cat"/>
</dbReference>
<evidence type="ECO:0000256" key="4">
    <source>
        <dbReference type="ARBA" id="ARBA00013064"/>
    </source>
</evidence>
<keyword evidence="12" id="KW-0469">Meiosis</keyword>
<dbReference type="GO" id="GO:0005730">
    <property type="term" value="C:nucleolus"/>
    <property type="evidence" value="ECO:0007669"/>
    <property type="project" value="UniProtKB-ARBA"/>
</dbReference>
<keyword evidence="7" id="KW-0132">Cell division</keyword>
<dbReference type="InterPro" id="IPR016130">
    <property type="entry name" value="Tyr_Pase_AS"/>
</dbReference>
<dbReference type="GO" id="GO:0000278">
    <property type="term" value="P:mitotic cell cycle"/>
    <property type="evidence" value="ECO:0007669"/>
    <property type="project" value="UniProtKB-ARBA"/>
</dbReference>
<dbReference type="CDD" id="cd14499">
    <property type="entry name" value="CDC14_C"/>
    <property type="match status" value="1"/>
</dbReference>
<evidence type="ECO:0000256" key="8">
    <source>
        <dbReference type="ARBA" id="ARBA00022776"/>
    </source>
</evidence>
<dbReference type="InterPro" id="IPR020422">
    <property type="entry name" value="TYR_PHOSPHATASE_DUAL_dom"/>
</dbReference>
<feature type="compositionally biased region" description="Low complexity" evidence="14">
    <location>
        <begin position="677"/>
        <end position="711"/>
    </location>
</feature>
<dbReference type="GO" id="GO:0005737">
    <property type="term" value="C:cytoplasm"/>
    <property type="evidence" value="ECO:0007669"/>
    <property type="project" value="UniProtKB-SubCell"/>
</dbReference>
<dbReference type="InterPro" id="IPR029260">
    <property type="entry name" value="DSPn"/>
</dbReference>
<evidence type="ECO:0000259" key="16">
    <source>
        <dbReference type="PROSITE" id="PS50056"/>
    </source>
</evidence>
<feature type="domain" description="Tyrosine specific protein phosphatases" evidence="16">
    <location>
        <begin position="293"/>
        <end position="358"/>
    </location>
</feature>
<feature type="compositionally biased region" description="Polar residues" evidence="14">
    <location>
        <begin position="572"/>
        <end position="583"/>
    </location>
</feature>
<dbReference type="GO" id="GO:0051301">
    <property type="term" value="P:cell division"/>
    <property type="evidence" value="ECO:0007669"/>
    <property type="project" value="UniProtKB-KW"/>
</dbReference>
<sequence length="738" mass="80565">MVKQVHAVVDSAKFDERLFWATFRHPPPTPNELNSDPQPIANKLEGASDRYYFFSIDSDLVYLSFSCDFGPLNIAHLYRFCVLVHDLLRDPDLSDRKLVLYTSTNPHTKANSALLMALYTLIVLKRSPSDAFHPIAAVEFIPYRDAGRGRCDFHLSISDCLWGIYKAINFGLLRMDKFDLEEYEWSEKVENGDWNWLTPNFIAFASPVDPSYVRMIQARQKIGKSIKSERDDLPRKLPSSFTLLLDHFSQSDVKLIIRLNNPLYDSKEWIERSINHSDLYFDDGTNPSDDIVKTFIHMCDHIISKGGVIAVHCKAGLGRTGTLIGAYLIYKHGFTANEVIAFMRIMRPGSVVGPQQQYMYQRQFDWVRWGVIDALRKEEEEKIMIERQLSKTATMTSTPPLGGSGGGPSTPLPASSSRAGMAETPAPVGQPRKTPGPSRVLDKKTVSSGNRPDANNLSASPLRRPRVGRKRSSSMHSGIVGAKVAQEAANAMSREREKEKVRDATRLTPPGLSDSNPLKITSSTVAKHLPEHVQSASIPNKQSTSTNAPASPAKIPIRVTAASPARQHQRSHTQSQTAVQSTLRPLPPNRTATEVAEANTNGSRMVPAKRGHLSPASSISSAGSTMGRVARAVAADSWIVDTKKDGWRAGPSSPVKGGGGGGGSSAADRLASPMSRNSPASSITSLSSKSSSPSLLSPNSITSGASSSKSSNLGRTNALRSVRRRRSSLGDTEAGDRL</sequence>
<gene>
    <name evidence="17" type="ORF">E3P99_01552</name>
</gene>
<dbReference type="FunFam" id="3.90.190.10:FF:000038">
    <property type="entry name" value="Tyrosine-protein phosphatase CDC14"/>
    <property type="match status" value="1"/>
</dbReference>
<feature type="region of interest" description="Disordered" evidence="14">
    <location>
        <begin position="387"/>
        <end position="625"/>
    </location>
</feature>
<evidence type="ECO:0000259" key="15">
    <source>
        <dbReference type="PROSITE" id="PS50054"/>
    </source>
</evidence>
<dbReference type="GO" id="GO:0007096">
    <property type="term" value="P:regulation of exit from mitosis"/>
    <property type="evidence" value="ECO:0007669"/>
    <property type="project" value="UniProtKB-ARBA"/>
</dbReference>
<dbReference type="InterPro" id="IPR000340">
    <property type="entry name" value="Dual-sp_phosphatase_cat-dom"/>
</dbReference>
<evidence type="ECO:0000256" key="2">
    <source>
        <dbReference type="ARBA" id="ARBA00004496"/>
    </source>
</evidence>
<keyword evidence="13" id="KW-0131">Cell cycle</keyword>
<dbReference type="InterPro" id="IPR029021">
    <property type="entry name" value="Prot-tyrosine_phosphatase-like"/>
</dbReference>
<evidence type="ECO:0000256" key="9">
    <source>
        <dbReference type="ARBA" id="ARBA00022801"/>
    </source>
</evidence>
<dbReference type="InterPro" id="IPR000387">
    <property type="entry name" value="Tyr_Pase_dom"/>
</dbReference>
<dbReference type="PROSITE" id="PS50056">
    <property type="entry name" value="TYR_PHOSPHATASE_2"/>
    <property type="match status" value="1"/>
</dbReference>
<evidence type="ECO:0000256" key="12">
    <source>
        <dbReference type="ARBA" id="ARBA00023254"/>
    </source>
</evidence>
<evidence type="ECO:0000313" key="17">
    <source>
        <dbReference type="EMBL" id="TIA90444.1"/>
    </source>
</evidence>
<dbReference type="GO" id="GO:0004725">
    <property type="term" value="F:protein tyrosine phosphatase activity"/>
    <property type="evidence" value="ECO:0007669"/>
    <property type="project" value="UniProtKB-EC"/>
</dbReference>
<keyword evidence="10" id="KW-0904">Protein phosphatase</keyword>
<dbReference type="CDD" id="cd17657">
    <property type="entry name" value="CDC14_N"/>
    <property type="match status" value="1"/>
</dbReference>
<dbReference type="SUPFAM" id="SSF52799">
    <property type="entry name" value="(Phosphotyrosine protein) phosphatases II"/>
    <property type="match status" value="2"/>
</dbReference>
<comment type="similarity">
    <text evidence="3">Belongs to the protein-tyrosine phosphatase family. Non-receptor class CDC14 subfamily.</text>
</comment>